<comment type="catalytic activity">
    <reaction evidence="7 9 10">
        <text>2-(2-carboxy-4-methylthiazol-5-yl)ethyl phosphate + 4-amino-2-methyl-5-(diphosphooxymethyl)pyrimidine + 2 H(+) = thiamine phosphate + CO2 + diphosphate</text>
        <dbReference type="Rhea" id="RHEA:47848"/>
        <dbReference type="ChEBI" id="CHEBI:15378"/>
        <dbReference type="ChEBI" id="CHEBI:16526"/>
        <dbReference type="ChEBI" id="CHEBI:33019"/>
        <dbReference type="ChEBI" id="CHEBI:37575"/>
        <dbReference type="ChEBI" id="CHEBI:57841"/>
        <dbReference type="ChEBI" id="CHEBI:62890"/>
        <dbReference type="EC" id="2.5.1.3"/>
    </reaction>
</comment>
<evidence type="ECO:0000256" key="3">
    <source>
        <dbReference type="ARBA" id="ARBA00022723"/>
    </source>
</evidence>
<dbReference type="Gene3D" id="3.20.20.70">
    <property type="entry name" value="Aldolase class I"/>
    <property type="match status" value="1"/>
</dbReference>
<dbReference type="PANTHER" id="PTHR20857">
    <property type="entry name" value="THIAMINE-PHOSPHATE PYROPHOSPHORYLASE"/>
    <property type="match status" value="1"/>
</dbReference>
<evidence type="ECO:0000256" key="10">
    <source>
        <dbReference type="RuleBase" id="RU003826"/>
    </source>
</evidence>
<evidence type="ECO:0000256" key="7">
    <source>
        <dbReference type="ARBA" id="ARBA00047851"/>
    </source>
</evidence>
<dbReference type="Pfam" id="PF02581">
    <property type="entry name" value="TMP-TENI"/>
    <property type="match status" value="1"/>
</dbReference>
<dbReference type="EC" id="2.5.1.3" evidence="9"/>
<dbReference type="Proteomes" id="UP000295008">
    <property type="component" value="Unassembled WGS sequence"/>
</dbReference>
<sequence>MRREAAIDYSLYLVTDSGLLAGRDFCQSVAAALRGGVSLVQLREKDRGTRDFFELAVRVKAVTDHYGVPLIINDRLDIALAVDAAGLHIGQEDLPAGLARRLLGSGKILGVSAGTLDEALAAEDAGADYLGIGAVFPTGTKQDAREVGLAGLRAVTARVGLPVVAIGGIQEQNLQSVLEQEVAGVALVSAILCQPEIEQAARRLRGLVDGWRNLAV</sequence>
<dbReference type="NCBIfam" id="TIGR00693">
    <property type="entry name" value="thiE"/>
    <property type="match status" value="1"/>
</dbReference>
<dbReference type="GO" id="GO:0000287">
    <property type="term" value="F:magnesium ion binding"/>
    <property type="evidence" value="ECO:0007669"/>
    <property type="project" value="UniProtKB-UniRule"/>
</dbReference>
<dbReference type="OrthoDB" id="9812206at2"/>
<dbReference type="InterPro" id="IPR013785">
    <property type="entry name" value="Aldolase_TIM"/>
</dbReference>
<evidence type="ECO:0000256" key="2">
    <source>
        <dbReference type="ARBA" id="ARBA00022679"/>
    </source>
</evidence>
<dbReference type="GO" id="GO:0004789">
    <property type="term" value="F:thiamine-phosphate diphosphorylase activity"/>
    <property type="evidence" value="ECO:0007669"/>
    <property type="project" value="UniProtKB-UniRule"/>
</dbReference>
<evidence type="ECO:0000256" key="11">
    <source>
        <dbReference type="RuleBase" id="RU004253"/>
    </source>
</evidence>
<comment type="catalytic activity">
    <reaction evidence="6 9 10">
        <text>4-methyl-5-(2-phosphooxyethyl)-thiazole + 4-amino-2-methyl-5-(diphosphooxymethyl)pyrimidine + H(+) = thiamine phosphate + diphosphate</text>
        <dbReference type="Rhea" id="RHEA:22328"/>
        <dbReference type="ChEBI" id="CHEBI:15378"/>
        <dbReference type="ChEBI" id="CHEBI:33019"/>
        <dbReference type="ChEBI" id="CHEBI:37575"/>
        <dbReference type="ChEBI" id="CHEBI:57841"/>
        <dbReference type="ChEBI" id="CHEBI:58296"/>
        <dbReference type="EC" id="2.5.1.3"/>
    </reaction>
</comment>
<feature type="binding site" evidence="9">
    <location>
        <begin position="188"/>
        <end position="189"/>
    </location>
    <ligand>
        <name>2-[(2R,5Z)-2-carboxy-4-methylthiazol-5(2H)-ylidene]ethyl phosphate</name>
        <dbReference type="ChEBI" id="CHEBI:62899"/>
    </ligand>
</feature>
<comment type="pathway">
    <text evidence="1 9 11">Cofactor biosynthesis; thiamine diphosphate biosynthesis; thiamine phosphate from 4-amino-2-methyl-5-diphosphomethylpyrimidine and 4-methyl-5-(2-phosphoethyl)-thiazole: step 1/1.</text>
</comment>
<feature type="binding site" evidence="9">
    <location>
        <position position="93"/>
    </location>
    <ligand>
        <name>Mg(2+)</name>
        <dbReference type="ChEBI" id="CHEBI:18420"/>
    </ligand>
</feature>
<reference evidence="13 14" key="1">
    <citation type="submission" date="2019-03" db="EMBL/GenBank/DDBJ databases">
        <title>Genomic Encyclopedia of Type Strains, Phase IV (KMG-IV): sequencing the most valuable type-strain genomes for metagenomic binning, comparative biology and taxonomic classification.</title>
        <authorList>
            <person name="Goeker M."/>
        </authorList>
    </citation>
    <scope>NUCLEOTIDE SEQUENCE [LARGE SCALE GENOMIC DNA]</scope>
    <source>
        <strain evidence="13 14">LX-B</strain>
    </source>
</reference>
<dbReference type="UniPathway" id="UPA00060">
    <property type="reaction ID" value="UER00141"/>
</dbReference>
<evidence type="ECO:0000313" key="13">
    <source>
        <dbReference type="EMBL" id="TCL59262.1"/>
    </source>
</evidence>
<feature type="binding site" evidence="9">
    <location>
        <begin position="138"/>
        <end position="140"/>
    </location>
    <ligand>
        <name>2-[(2R,5Z)-2-carboxy-4-methylthiazol-5(2H)-ylidene]ethyl phosphate</name>
        <dbReference type="ChEBI" id="CHEBI:62899"/>
    </ligand>
</feature>
<dbReference type="SUPFAM" id="SSF51391">
    <property type="entry name" value="Thiamin phosphate synthase"/>
    <property type="match status" value="1"/>
</dbReference>
<evidence type="ECO:0000256" key="6">
    <source>
        <dbReference type="ARBA" id="ARBA00047334"/>
    </source>
</evidence>
<evidence type="ECO:0000256" key="5">
    <source>
        <dbReference type="ARBA" id="ARBA00022977"/>
    </source>
</evidence>
<dbReference type="CDD" id="cd00564">
    <property type="entry name" value="TMP_TenI"/>
    <property type="match status" value="1"/>
</dbReference>
<feature type="binding site" evidence="9">
    <location>
        <position position="73"/>
    </location>
    <ligand>
        <name>4-amino-2-methyl-5-(diphosphooxymethyl)pyrimidine</name>
        <dbReference type="ChEBI" id="CHEBI:57841"/>
    </ligand>
</feature>
<comment type="catalytic activity">
    <reaction evidence="8 9 10">
        <text>2-[(2R,5Z)-2-carboxy-4-methylthiazol-5(2H)-ylidene]ethyl phosphate + 4-amino-2-methyl-5-(diphosphooxymethyl)pyrimidine + 2 H(+) = thiamine phosphate + CO2 + diphosphate</text>
        <dbReference type="Rhea" id="RHEA:47844"/>
        <dbReference type="ChEBI" id="CHEBI:15378"/>
        <dbReference type="ChEBI" id="CHEBI:16526"/>
        <dbReference type="ChEBI" id="CHEBI:33019"/>
        <dbReference type="ChEBI" id="CHEBI:37575"/>
        <dbReference type="ChEBI" id="CHEBI:57841"/>
        <dbReference type="ChEBI" id="CHEBI:62899"/>
        <dbReference type="EC" id="2.5.1.3"/>
    </reaction>
</comment>
<comment type="cofactor">
    <cofactor evidence="9">
        <name>Mg(2+)</name>
        <dbReference type="ChEBI" id="CHEBI:18420"/>
    </cofactor>
    <text evidence="9">Binds 1 Mg(2+) ion per subunit.</text>
</comment>
<dbReference type="RefSeq" id="WP_132016627.1">
    <property type="nucleotide sequence ID" value="NZ_SLUN01000039.1"/>
</dbReference>
<gene>
    <name evidence="9" type="primary">thiE</name>
    <name evidence="13" type="ORF">EDC14_103943</name>
</gene>
<feature type="domain" description="Thiamine phosphate synthase/TenI" evidence="12">
    <location>
        <begin position="11"/>
        <end position="191"/>
    </location>
</feature>
<dbReference type="InterPro" id="IPR036206">
    <property type="entry name" value="ThiamineP_synth_sf"/>
</dbReference>
<protein>
    <recommendedName>
        <fullName evidence="9">Thiamine-phosphate synthase</fullName>
        <shortName evidence="9">TP synthase</shortName>
        <shortName evidence="9">TPS</shortName>
        <ecNumber evidence="9">2.5.1.3</ecNumber>
    </recommendedName>
    <alternativeName>
        <fullName evidence="9">Thiamine-phosphate pyrophosphorylase</fullName>
        <shortName evidence="9">TMP pyrophosphorylase</shortName>
        <shortName evidence="9">TMP-PPase</shortName>
    </alternativeName>
</protein>
<accession>A0A4R1R1U3</accession>
<comment type="similarity">
    <text evidence="9 10">Belongs to the thiamine-phosphate synthase family.</text>
</comment>
<dbReference type="FunFam" id="3.20.20.70:FF:000096">
    <property type="entry name" value="Thiamine-phosphate synthase"/>
    <property type="match status" value="1"/>
</dbReference>
<feature type="binding site" evidence="9">
    <location>
        <position position="168"/>
    </location>
    <ligand>
        <name>2-[(2R,5Z)-2-carboxy-4-methylthiazol-5(2H)-ylidene]ethyl phosphate</name>
        <dbReference type="ChEBI" id="CHEBI:62899"/>
    </ligand>
</feature>
<dbReference type="GO" id="GO:0009228">
    <property type="term" value="P:thiamine biosynthetic process"/>
    <property type="evidence" value="ECO:0007669"/>
    <property type="project" value="UniProtKB-KW"/>
</dbReference>
<evidence type="ECO:0000256" key="8">
    <source>
        <dbReference type="ARBA" id="ARBA00047883"/>
    </source>
</evidence>
<dbReference type="GO" id="GO:0005737">
    <property type="term" value="C:cytoplasm"/>
    <property type="evidence" value="ECO:0007669"/>
    <property type="project" value="TreeGrafter"/>
</dbReference>
<proteinExistence type="inferred from homology"/>
<organism evidence="13 14">
    <name type="scientific">Hydrogenispora ethanolica</name>
    <dbReference type="NCBI Taxonomy" id="1082276"/>
    <lineage>
        <taxon>Bacteria</taxon>
        <taxon>Bacillati</taxon>
        <taxon>Bacillota</taxon>
        <taxon>Hydrogenispora</taxon>
    </lineage>
</organism>
<dbReference type="InterPro" id="IPR034291">
    <property type="entry name" value="TMP_synthase"/>
</dbReference>
<keyword evidence="5 9" id="KW-0784">Thiamine biosynthesis</keyword>
<dbReference type="InterPro" id="IPR022998">
    <property type="entry name" value="ThiamineP_synth_TenI"/>
</dbReference>
<comment type="caution">
    <text evidence="13">The sequence shown here is derived from an EMBL/GenBank/DDBJ whole genome shotgun (WGS) entry which is preliminary data.</text>
</comment>
<evidence type="ECO:0000256" key="1">
    <source>
        <dbReference type="ARBA" id="ARBA00005165"/>
    </source>
</evidence>
<feature type="binding site" evidence="9">
    <location>
        <position position="112"/>
    </location>
    <ligand>
        <name>4-amino-2-methyl-5-(diphosphooxymethyl)pyrimidine</name>
        <dbReference type="ChEBI" id="CHEBI:57841"/>
    </ligand>
</feature>
<evidence type="ECO:0000256" key="4">
    <source>
        <dbReference type="ARBA" id="ARBA00022842"/>
    </source>
</evidence>
<keyword evidence="2 9" id="KW-0808">Transferase</keyword>
<feature type="binding site" evidence="9">
    <location>
        <position position="141"/>
    </location>
    <ligand>
        <name>4-amino-2-methyl-5-(diphosphooxymethyl)pyrimidine</name>
        <dbReference type="ChEBI" id="CHEBI:57841"/>
    </ligand>
</feature>
<keyword evidence="14" id="KW-1185">Reference proteome</keyword>
<feature type="binding site" evidence="9">
    <location>
        <begin position="41"/>
        <end position="45"/>
    </location>
    <ligand>
        <name>4-amino-2-methyl-5-(diphosphooxymethyl)pyrimidine</name>
        <dbReference type="ChEBI" id="CHEBI:57841"/>
    </ligand>
</feature>
<dbReference type="GO" id="GO:0009229">
    <property type="term" value="P:thiamine diphosphate biosynthetic process"/>
    <property type="evidence" value="ECO:0007669"/>
    <property type="project" value="UniProtKB-UniRule"/>
</dbReference>
<dbReference type="PANTHER" id="PTHR20857:SF23">
    <property type="entry name" value="THIAMINE BIOSYNTHETIC BIFUNCTIONAL ENZYME"/>
    <property type="match status" value="1"/>
</dbReference>
<evidence type="ECO:0000313" key="14">
    <source>
        <dbReference type="Proteomes" id="UP000295008"/>
    </source>
</evidence>
<dbReference type="HAMAP" id="MF_00097">
    <property type="entry name" value="TMP_synthase"/>
    <property type="match status" value="1"/>
</dbReference>
<keyword evidence="4 9" id="KW-0460">Magnesium</keyword>
<dbReference type="EMBL" id="SLUN01000039">
    <property type="protein sequence ID" value="TCL59262.1"/>
    <property type="molecule type" value="Genomic_DNA"/>
</dbReference>
<evidence type="ECO:0000256" key="9">
    <source>
        <dbReference type="HAMAP-Rule" id="MF_00097"/>
    </source>
</evidence>
<dbReference type="AlphaFoldDB" id="A0A4R1R1U3"/>
<evidence type="ECO:0000259" key="12">
    <source>
        <dbReference type="Pfam" id="PF02581"/>
    </source>
</evidence>
<comment type="function">
    <text evidence="9">Condenses 4-methyl-5-(beta-hydroxyethyl)thiazole monophosphate (THZ-P) and 2-methyl-4-amino-5-hydroxymethyl pyrimidine pyrophosphate (HMP-PP) to form thiamine monophosphate (TMP).</text>
</comment>
<keyword evidence="3 9" id="KW-0479">Metal-binding</keyword>
<feature type="binding site" evidence="9">
    <location>
        <position position="74"/>
    </location>
    <ligand>
        <name>Mg(2+)</name>
        <dbReference type="ChEBI" id="CHEBI:18420"/>
    </ligand>
</feature>
<name>A0A4R1R1U3_HYDET</name>